<evidence type="ECO:0000259" key="8">
    <source>
        <dbReference type="PROSITE" id="PS50110"/>
    </source>
</evidence>
<dbReference type="SMART" id="SM00387">
    <property type="entry name" value="HATPase_c"/>
    <property type="match status" value="1"/>
</dbReference>
<dbReference type="EC" id="2.7.13.3" evidence="2"/>
<organism evidence="9 10">
    <name type="scientific">Denitrobaculum tricleocarpae</name>
    <dbReference type="NCBI Taxonomy" id="2591009"/>
    <lineage>
        <taxon>Bacteria</taxon>
        <taxon>Pseudomonadati</taxon>
        <taxon>Pseudomonadota</taxon>
        <taxon>Alphaproteobacteria</taxon>
        <taxon>Rhodospirillales</taxon>
        <taxon>Rhodospirillaceae</taxon>
        <taxon>Denitrobaculum</taxon>
    </lineage>
</organism>
<dbReference type="PANTHER" id="PTHR43047">
    <property type="entry name" value="TWO-COMPONENT HISTIDINE PROTEIN KINASE"/>
    <property type="match status" value="1"/>
</dbReference>
<dbReference type="InterPro" id="IPR036890">
    <property type="entry name" value="HATPase_C_sf"/>
</dbReference>
<comment type="catalytic activity">
    <reaction evidence="1">
        <text>ATP + protein L-histidine = ADP + protein N-phospho-L-histidine.</text>
        <dbReference type="EC" id="2.7.13.3"/>
    </reaction>
</comment>
<evidence type="ECO:0000259" key="7">
    <source>
        <dbReference type="PROSITE" id="PS50109"/>
    </source>
</evidence>
<dbReference type="Pfam" id="PF00072">
    <property type="entry name" value="Response_reg"/>
    <property type="match status" value="1"/>
</dbReference>
<dbReference type="Pfam" id="PF00512">
    <property type="entry name" value="HisKA"/>
    <property type="match status" value="1"/>
</dbReference>
<dbReference type="Gene3D" id="1.10.287.130">
    <property type="match status" value="1"/>
</dbReference>
<dbReference type="InterPro" id="IPR005467">
    <property type="entry name" value="His_kinase_dom"/>
</dbReference>
<sequence>MASKQKVLLVDDEPHILFAMSRRLSRKFDVALATSVTDAMKKIEASEPFSVVVSDMHMPGVNGLDFLETLKISAPLATRIMLTGSTEPDIAVDAVNQAEVFRFIRKPCTGDQLSKAVEDGVLMSLRQRDMLDASKRANETMKQTSDLFSTMSHELRTPLNHIIGFAEILEQQLDDDGRSRDYVSTIRESGTNLSEIVNSLMDYGAVQSGQYTLDRRPVSLRDFATDCIERIRPECDQKAIHLYVDEPEDDVELFIDAQALSVCVGNLLSNAVKFSHHEGAVLLEFSVDEAGLLTVLVADKGVGIEPEWLDRVMQPFAKEADVYDGAFGGIGMGLPLARALANLQGGRIDLDSCLDEGTNVRIVIPAASVEVPPQISHANVVAFPNRQ</sequence>
<dbReference type="PROSITE" id="PS50109">
    <property type="entry name" value="HIS_KIN"/>
    <property type="match status" value="1"/>
</dbReference>
<dbReference type="SMART" id="SM00448">
    <property type="entry name" value="REC"/>
    <property type="match status" value="1"/>
</dbReference>
<dbReference type="SUPFAM" id="SSF47384">
    <property type="entry name" value="Homodimeric domain of signal transducing histidine kinase"/>
    <property type="match status" value="1"/>
</dbReference>
<dbReference type="Gene3D" id="3.40.50.2300">
    <property type="match status" value="1"/>
</dbReference>
<feature type="domain" description="Response regulatory" evidence="8">
    <location>
        <begin position="6"/>
        <end position="121"/>
    </location>
</feature>
<evidence type="ECO:0000256" key="2">
    <source>
        <dbReference type="ARBA" id="ARBA00012438"/>
    </source>
</evidence>
<dbReference type="GO" id="GO:0000155">
    <property type="term" value="F:phosphorelay sensor kinase activity"/>
    <property type="evidence" value="ECO:0007669"/>
    <property type="project" value="InterPro"/>
</dbReference>
<dbReference type="SMART" id="SM00388">
    <property type="entry name" value="HisKA"/>
    <property type="match status" value="1"/>
</dbReference>
<keyword evidence="10" id="KW-1185">Reference proteome</keyword>
<evidence type="ECO:0000256" key="3">
    <source>
        <dbReference type="ARBA" id="ARBA00022553"/>
    </source>
</evidence>
<dbReference type="SUPFAM" id="SSF55874">
    <property type="entry name" value="ATPase domain of HSP90 chaperone/DNA topoisomerase II/histidine kinase"/>
    <property type="match status" value="1"/>
</dbReference>
<dbReference type="InterPro" id="IPR036097">
    <property type="entry name" value="HisK_dim/P_sf"/>
</dbReference>
<name>A0A545TML7_9PROT</name>
<dbReference type="AlphaFoldDB" id="A0A545TML7"/>
<dbReference type="CDD" id="cd00082">
    <property type="entry name" value="HisKA"/>
    <property type="match status" value="1"/>
</dbReference>
<dbReference type="OrthoDB" id="9806130at2"/>
<dbReference type="Pfam" id="PF02518">
    <property type="entry name" value="HATPase_c"/>
    <property type="match status" value="1"/>
</dbReference>
<gene>
    <name evidence="9" type="ORF">FKG95_18105</name>
</gene>
<dbReference type="PROSITE" id="PS50110">
    <property type="entry name" value="RESPONSE_REGULATORY"/>
    <property type="match status" value="1"/>
</dbReference>
<keyword evidence="4" id="KW-0808">Transferase</keyword>
<reference evidence="9 10" key="1">
    <citation type="submission" date="2019-06" db="EMBL/GenBank/DDBJ databases">
        <title>Whole genome sequence for Rhodospirillaceae sp. R148.</title>
        <authorList>
            <person name="Wang G."/>
        </authorList>
    </citation>
    <scope>NUCLEOTIDE SEQUENCE [LARGE SCALE GENOMIC DNA]</scope>
    <source>
        <strain evidence="9 10">R148</strain>
    </source>
</reference>
<dbReference type="Proteomes" id="UP000315252">
    <property type="component" value="Unassembled WGS sequence"/>
</dbReference>
<dbReference type="InterPro" id="IPR004358">
    <property type="entry name" value="Sig_transdc_His_kin-like_C"/>
</dbReference>
<dbReference type="InterPro" id="IPR001789">
    <property type="entry name" value="Sig_transdc_resp-reg_receiver"/>
</dbReference>
<dbReference type="InterPro" id="IPR011006">
    <property type="entry name" value="CheY-like_superfamily"/>
</dbReference>
<feature type="domain" description="Histidine kinase" evidence="7">
    <location>
        <begin position="150"/>
        <end position="368"/>
    </location>
</feature>
<feature type="modified residue" description="4-aspartylphosphate" evidence="6">
    <location>
        <position position="55"/>
    </location>
</feature>
<dbReference type="InterPro" id="IPR003661">
    <property type="entry name" value="HisK_dim/P_dom"/>
</dbReference>
<keyword evidence="3 6" id="KW-0597">Phosphoprotein</keyword>
<proteinExistence type="predicted"/>
<dbReference type="SUPFAM" id="SSF52172">
    <property type="entry name" value="CheY-like"/>
    <property type="match status" value="1"/>
</dbReference>
<evidence type="ECO:0000256" key="5">
    <source>
        <dbReference type="ARBA" id="ARBA00022777"/>
    </source>
</evidence>
<dbReference type="EMBL" id="VHSH01000006">
    <property type="protein sequence ID" value="TQV78475.1"/>
    <property type="molecule type" value="Genomic_DNA"/>
</dbReference>
<keyword evidence="5" id="KW-0418">Kinase</keyword>
<dbReference type="Gene3D" id="3.30.565.10">
    <property type="entry name" value="Histidine kinase-like ATPase, C-terminal domain"/>
    <property type="match status" value="1"/>
</dbReference>
<dbReference type="InterPro" id="IPR003594">
    <property type="entry name" value="HATPase_dom"/>
</dbReference>
<dbReference type="RefSeq" id="WP_142897808.1">
    <property type="nucleotide sequence ID" value="NZ_ML660057.1"/>
</dbReference>
<accession>A0A545TML7</accession>
<evidence type="ECO:0000256" key="6">
    <source>
        <dbReference type="PROSITE-ProRule" id="PRU00169"/>
    </source>
</evidence>
<evidence type="ECO:0000313" key="9">
    <source>
        <dbReference type="EMBL" id="TQV78475.1"/>
    </source>
</evidence>
<evidence type="ECO:0000313" key="10">
    <source>
        <dbReference type="Proteomes" id="UP000315252"/>
    </source>
</evidence>
<evidence type="ECO:0000256" key="1">
    <source>
        <dbReference type="ARBA" id="ARBA00000085"/>
    </source>
</evidence>
<dbReference type="PRINTS" id="PR00344">
    <property type="entry name" value="BCTRLSENSOR"/>
</dbReference>
<protein>
    <recommendedName>
        <fullName evidence="2">histidine kinase</fullName>
        <ecNumber evidence="2">2.7.13.3</ecNumber>
    </recommendedName>
</protein>
<evidence type="ECO:0000256" key="4">
    <source>
        <dbReference type="ARBA" id="ARBA00022679"/>
    </source>
</evidence>
<comment type="caution">
    <text evidence="9">The sequence shown here is derived from an EMBL/GenBank/DDBJ whole genome shotgun (WGS) entry which is preliminary data.</text>
</comment>